<evidence type="ECO:0000313" key="1">
    <source>
        <dbReference type="EMBL" id="ETA68872.1"/>
    </source>
</evidence>
<sequence>MKIKFGVETTMLPVIKGYEGEYEIEEITIVNETKIFAQVIDYLKADIKDLIFTSENLGMRLRKIYPEVTEKTILNRTGSYLKYLTTVSGELEVLKTTDGNKKPLYRFKE</sequence>
<name>W9DYS8_METTI</name>
<proteinExistence type="predicted"/>
<dbReference type="Proteomes" id="UP000019483">
    <property type="component" value="Unassembled WGS sequence"/>
</dbReference>
<accession>W9DYS8</accession>
<keyword evidence="2" id="KW-1185">Reference proteome</keyword>
<reference evidence="1 2" key="1">
    <citation type="submission" date="2013-08" db="EMBL/GenBank/DDBJ databases">
        <authorList>
            <consortium name="DOE Joint Genome Institute"/>
            <person name="Eisen J."/>
            <person name="Huntemann M."/>
            <person name="Han J."/>
            <person name="Chen A."/>
            <person name="Kyrpides N."/>
            <person name="Mavromatis K."/>
            <person name="Markowitz V."/>
            <person name="Palaniappan K."/>
            <person name="Ivanova N."/>
            <person name="Schaumberg A."/>
            <person name="Pati A."/>
            <person name="Liolios K."/>
            <person name="Nordberg H.P."/>
            <person name="Cantor M.N."/>
            <person name="Hua S.X."/>
            <person name="Woyke T."/>
        </authorList>
    </citation>
    <scope>NUCLEOTIDE SEQUENCE [LARGE SCALE GENOMIC DNA]</scope>
    <source>
        <strain evidence="1 2">DSM 2278</strain>
    </source>
</reference>
<evidence type="ECO:0000313" key="2">
    <source>
        <dbReference type="Proteomes" id="UP000019483"/>
    </source>
</evidence>
<gene>
    <name evidence="1" type="ORF">MettiDRAFT_2359</name>
</gene>
<dbReference type="EMBL" id="AZAJ01000001">
    <property type="protein sequence ID" value="ETA68872.1"/>
    <property type="molecule type" value="Genomic_DNA"/>
</dbReference>
<protein>
    <submittedName>
        <fullName evidence="1">Uncharacterized protein</fullName>
    </submittedName>
</protein>
<dbReference type="RefSeq" id="WP_023846006.1">
    <property type="nucleotide sequence ID" value="NZ_AZAJ01000001.1"/>
</dbReference>
<dbReference type="AlphaFoldDB" id="W9DYS8"/>
<organism evidence="1 2">
    <name type="scientific">Methanolobus tindarius DSM 2278</name>
    <dbReference type="NCBI Taxonomy" id="1090322"/>
    <lineage>
        <taxon>Archaea</taxon>
        <taxon>Methanobacteriati</taxon>
        <taxon>Methanobacteriota</taxon>
        <taxon>Stenosarchaea group</taxon>
        <taxon>Methanomicrobia</taxon>
        <taxon>Methanosarcinales</taxon>
        <taxon>Methanosarcinaceae</taxon>
        <taxon>Methanolobus</taxon>
    </lineage>
</organism>
<comment type="caution">
    <text evidence="1">The sequence shown here is derived from an EMBL/GenBank/DDBJ whole genome shotgun (WGS) entry which is preliminary data.</text>
</comment>